<protein>
    <submittedName>
        <fullName evidence="9">Cytochrome c oxidase subunit 3 family protein</fullName>
    </submittedName>
</protein>
<dbReference type="PROSITE" id="PS50253">
    <property type="entry name" value="COX3"/>
    <property type="match status" value="1"/>
</dbReference>
<dbReference type="PANTHER" id="PTHR11403:SF6">
    <property type="entry name" value="NITRIC OXIDE REDUCTASE SUBUNIT E"/>
    <property type="match status" value="1"/>
</dbReference>
<feature type="transmembrane region" description="Helical" evidence="7">
    <location>
        <begin position="195"/>
        <end position="214"/>
    </location>
</feature>
<proteinExistence type="inferred from homology"/>
<evidence type="ECO:0000256" key="4">
    <source>
        <dbReference type="ARBA" id="ARBA00022989"/>
    </source>
</evidence>
<evidence type="ECO:0000256" key="6">
    <source>
        <dbReference type="RuleBase" id="RU003376"/>
    </source>
</evidence>
<dbReference type="InterPro" id="IPR024791">
    <property type="entry name" value="Cyt_c/ubiquinol_Oxase_su3"/>
</dbReference>
<dbReference type="InterPro" id="IPR013833">
    <property type="entry name" value="Cyt_c_oxidase_su3_a-hlx"/>
</dbReference>
<dbReference type="InterPro" id="IPR000298">
    <property type="entry name" value="Cyt_c_oxidase-like_su3"/>
</dbReference>
<dbReference type="InterPro" id="IPR035973">
    <property type="entry name" value="Cyt_c_oxidase_su3-like_sf"/>
</dbReference>
<feature type="transmembrane region" description="Helical" evidence="7">
    <location>
        <begin position="147"/>
        <end position="175"/>
    </location>
</feature>
<sequence>MEHAEKKPSYLQHHFADMEQQTDAAKLGMWVFLVTEVLLFGGLFGFYTFYRAWYPEMFMEAHKYLDVAMGTTNTFVLITSSLTMALAIRAMQLGKKKQTIAYLAGTLFFAGVFLVIKYFEYSHKIELGMLPGKLYFFDGIQAANPHIFFSVYFTMTGLHGIHVLIGMIIIGWVMVRTMRDDFSPEYYNPIELTGLYWHLVDLIWIFLFPLLYLIG</sequence>
<dbReference type="Gene3D" id="1.20.120.80">
    <property type="entry name" value="Cytochrome c oxidase, subunit III, four-helix bundle"/>
    <property type="match status" value="1"/>
</dbReference>
<evidence type="ECO:0000259" key="8">
    <source>
        <dbReference type="PROSITE" id="PS50253"/>
    </source>
</evidence>
<dbReference type="EMBL" id="DRLD01000223">
    <property type="protein sequence ID" value="HED10632.1"/>
    <property type="molecule type" value="Genomic_DNA"/>
</dbReference>
<keyword evidence="3 6" id="KW-0812">Transmembrane</keyword>
<dbReference type="Proteomes" id="UP000886005">
    <property type="component" value="Unassembled WGS sequence"/>
</dbReference>
<dbReference type="SUPFAM" id="SSF81452">
    <property type="entry name" value="Cytochrome c oxidase subunit III-like"/>
    <property type="match status" value="1"/>
</dbReference>
<dbReference type="AlphaFoldDB" id="A0A7V1PUS1"/>
<feature type="transmembrane region" description="Helical" evidence="7">
    <location>
        <begin position="100"/>
        <end position="119"/>
    </location>
</feature>
<comment type="similarity">
    <text evidence="2 6">Belongs to the cytochrome c oxidase subunit 3 family.</text>
</comment>
<feature type="domain" description="Heme-copper oxidase subunit III family profile" evidence="8">
    <location>
        <begin position="1"/>
        <end position="215"/>
    </location>
</feature>
<comment type="caution">
    <text evidence="9">The sequence shown here is derived from an EMBL/GenBank/DDBJ whole genome shotgun (WGS) entry which is preliminary data.</text>
</comment>
<evidence type="ECO:0000256" key="2">
    <source>
        <dbReference type="ARBA" id="ARBA00010581"/>
    </source>
</evidence>
<organism evidence="9">
    <name type="scientific">Caldithrix abyssi</name>
    <dbReference type="NCBI Taxonomy" id="187145"/>
    <lineage>
        <taxon>Bacteria</taxon>
        <taxon>Pseudomonadati</taxon>
        <taxon>Calditrichota</taxon>
        <taxon>Calditrichia</taxon>
        <taxon>Calditrichales</taxon>
        <taxon>Calditrichaceae</taxon>
        <taxon>Caldithrix</taxon>
    </lineage>
</organism>
<keyword evidence="5 7" id="KW-0472">Membrane</keyword>
<dbReference type="GO" id="GO:0019646">
    <property type="term" value="P:aerobic electron transport chain"/>
    <property type="evidence" value="ECO:0007669"/>
    <property type="project" value="InterPro"/>
</dbReference>
<keyword evidence="4 7" id="KW-1133">Transmembrane helix</keyword>
<feature type="transmembrane region" description="Helical" evidence="7">
    <location>
        <begin position="27"/>
        <end position="47"/>
    </location>
</feature>
<dbReference type="GO" id="GO:0005886">
    <property type="term" value="C:plasma membrane"/>
    <property type="evidence" value="ECO:0007669"/>
    <property type="project" value="UniProtKB-SubCell"/>
</dbReference>
<comment type="subcellular location">
    <subcellularLocation>
        <location evidence="6">Cell membrane</location>
        <topology evidence="6">Multi-pass membrane protein</topology>
    </subcellularLocation>
    <subcellularLocation>
        <location evidence="1">Membrane</location>
        <topology evidence="1">Multi-pass membrane protein</topology>
    </subcellularLocation>
</comment>
<evidence type="ECO:0000313" key="9">
    <source>
        <dbReference type="EMBL" id="HED10632.1"/>
    </source>
</evidence>
<evidence type="ECO:0000256" key="1">
    <source>
        <dbReference type="ARBA" id="ARBA00004141"/>
    </source>
</evidence>
<evidence type="ECO:0000256" key="7">
    <source>
        <dbReference type="SAM" id="Phobius"/>
    </source>
</evidence>
<feature type="transmembrane region" description="Helical" evidence="7">
    <location>
        <begin position="67"/>
        <end position="88"/>
    </location>
</feature>
<dbReference type="CDD" id="cd02862">
    <property type="entry name" value="NorE_like"/>
    <property type="match status" value="1"/>
</dbReference>
<accession>A0A7V1PUS1</accession>
<name>A0A7V1PUS1_CALAY</name>
<evidence type="ECO:0000256" key="5">
    <source>
        <dbReference type="ARBA" id="ARBA00023136"/>
    </source>
</evidence>
<evidence type="ECO:0000256" key="3">
    <source>
        <dbReference type="ARBA" id="ARBA00022692"/>
    </source>
</evidence>
<dbReference type="GO" id="GO:0004129">
    <property type="term" value="F:cytochrome-c oxidase activity"/>
    <property type="evidence" value="ECO:0007669"/>
    <property type="project" value="InterPro"/>
</dbReference>
<gene>
    <name evidence="9" type="ORF">ENJ10_08075</name>
</gene>
<reference evidence="9" key="1">
    <citation type="journal article" date="2020" name="mSystems">
        <title>Genome- and Community-Level Interaction Insights into Carbon Utilization and Element Cycling Functions of Hydrothermarchaeota in Hydrothermal Sediment.</title>
        <authorList>
            <person name="Zhou Z."/>
            <person name="Liu Y."/>
            <person name="Xu W."/>
            <person name="Pan J."/>
            <person name="Luo Z.H."/>
            <person name="Li M."/>
        </authorList>
    </citation>
    <scope>NUCLEOTIDE SEQUENCE [LARGE SCALE GENOMIC DNA]</scope>
    <source>
        <strain evidence="9">HyVt-456</strain>
    </source>
</reference>
<dbReference type="PANTHER" id="PTHR11403">
    <property type="entry name" value="CYTOCHROME C OXIDASE SUBUNIT III"/>
    <property type="match status" value="1"/>
</dbReference>
<dbReference type="Pfam" id="PF00510">
    <property type="entry name" value="COX3"/>
    <property type="match status" value="1"/>
</dbReference>